<feature type="non-terminal residue" evidence="1">
    <location>
        <position position="1"/>
    </location>
</feature>
<protein>
    <submittedName>
        <fullName evidence="1">Uncharacterized protein</fullName>
    </submittedName>
</protein>
<sequence length="105" mass="10998">VLRRLVVAKLVGALARGVKQVAVDVVVGVRIGVVERRHAADFEPGHVYLVQIRRVEADIGHGLGLENTEVVVELAGVEIALVLLVGGAQGWHTVGQVALGGPEAE</sequence>
<reference evidence="1" key="1">
    <citation type="journal article" date="2019" name="Sci. Rep.">
        <title>Draft genome of Tanacetum cinerariifolium, the natural source of mosquito coil.</title>
        <authorList>
            <person name="Yamashiro T."/>
            <person name="Shiraishi A."/>
            <person name="Satake H."/>
            <person name="Nakayama K."/>
        </authorList>
    </citation>
    <scope>NUCLEOTIDE SEQUENCE</scope>
</reference>
<accession>A0A699X2K9</accession>
<dbReference type="AlphaFoldDB" id="A0A699X2K9"/>
<organism evidence="1">
    <name type="scientific">Tanacetum cinerariifolium</name>
    <name type="common">Dalmatian daisy</name>
    <name type="synonym">Chrysanthemum cinerariifolium</name>
    <dbReference type="NCBI Taxonomy" id="118510"/>
    <lineage>
        <taxon>Eukaryota</taxon>
        <taxon>Viridiplantae</taxon>
        <taxon>Streptophyta</taxon>
        <taxon>Embryophyta</taxon>
        <taxon>Tracheophyta</taxon>
        <taxon>Spermatophyta</taxon>
        <taxon>Magnoliopsida</taxon>
        <taxon>eudicotyledons</taxon>
        <taxon>Gunneridae</taxon>
        <taxon>Pentapetalae</taxon>
        <taxon>asterids</taxon>
        <taxon>campanulids</taxon>
        <taxon>Asterales</taxon>
        <taxon>Asteraceae</taxon>
        <taxon>Asteroideae</taxon>
        <taxon>Anthemideae</taxon>
        <taxon>Anthemidinae</taxon>
        <taxon>Tanacetum</taxon>
    </lineage>
</organism>
<gene>
    <name evidence="1" type="ORF">Tci_924709</name>
</gene>
<proteinExistence type="predicted"/>
<comment type="caution">
    <text evidence="1">The sequence shown here is derived from an EMBL/GenBank/DDBJ whole genome shotgun (WGS) entry which is preliminary data.</text>
</comment>
<name>A0A699X2K9_TANCI</name>
<evidence type="ECO:0000313" key="1">
    <source>
        <dbReference type="EMBL" id="GFD52740.1"/>
    </source>
</evidence>
<dbReference type="EMBL" id="BKCJ011785779">
    <property type="protein sequence ID" value="GFD52740.1"/>
    <property type="molecule type" value="Genomic_DNA"/>
</dbReference>
<feature type="non-terminal residue" evidence="1">
    <location>
        <position position="105"/>
    </location>
</feature>